<organism evidence="1 2">
    <name type="scientific">Paenibacillus aurantiacus</name>
    <dbReference type="NCBI Taxonomy" id="1936118"/>
    <lineage>
        <taxon>Bacteria</taxon>
        <taxon>Bacillati</taxon>
        <taxon>Bacillota</taxon>
        <taxon>Bacilli</taxon>
        <taxon>Bacillales</taxon>
        <taxon>Paenibacillaceae</taxon>
        <taxon>Paenibacillus</taxon>
    </lineage>
</organism>
<evidence type="ECO:0000313" key="1">
    <source>
        <dbReference type="EMBL" id="MFB9329402.1"/>
    </source>
</evidence>
<keyword evidence="2" id="KW-1185">Reference proteome</keyword>
<name>A0ABV5KVZ5_9BACL</name>
<proteinExistence type="predicted"/>
<gene>
    <name evidence="1" type="ORF">ACFFSY_25980</name>
</gene>
<reference evidence="1 2" key="1">
    <citation type="submission" date="2024-09" db="EMBL/GenBank/DDBJ databases">
        <authorList>
            <person name="Sun Q."/>
            <person name="Mori K."/>
        </authorList>
    </citation>
    <scope>NUCLEOTIDE SEQUENCE [LARGE SCALE GENOMIC DNA]</scope>
    <source>
        <strain evidence="1 2">TISTR 2452</strain>
    </source>
</reference>
<comment type="caution">
    <text evidence="1">The sequence shown here is derived from an EMBL/GenBank/DDBJ whole genome shotgun (WGS) entry which is preliminary data.</text>
</comment>
<protein>
    <submittedName>
        <fullName evidence="1">Uncharacterized protein</fullName>
    </submittedName>
</protein>
<sequence>MGDGRKVAFFSKDGSTLREHDPEMCGKLLKGADLVPVKVKEGAITREDIQFIGEVGGALYFGYRRPNDKGGYDFVRLSYALALAS</sequence>
<dbReference type="RefSeq" id="WP_377499646.1">
    <property type="nucleotide sequence ID" value="NZ_JBHMDO010000042.1"/>
</dbReference>
<evidence type="ECO:0000313" key="2">
    <source>
        <dbReference type="Proteomes" id="UP001589747"/>
    </source>
</evidence>
<dbReference type="EMBL" id="JBHMDO010000042">
    <property type="protein sequence ID" value="MFB9329402.1"/>
    <property type="molecule type" value="Genomic_DNA"/>
</dbReference>
<dbReference type="Proteomes" id="UP001589747">
    <property type="component" value="Unassembled WGS sequence"/>
</dbReference>
<accession>A0ABV5KVZ5</accession>